<accession>A0A2U9IUD3</accession>
<reference evidence="2" key="3">
    <citation type="submission" date="2020-03" db="EMBL/GenBank/DDBJ databases">
        <title>Sequencing and Assembly of Multiple Reported Metal-Biooxidizing Members of the Extremely Thermoacidophilic Archaeal Family Sulfolobaceae.</title>
        <authorList>
            <person name="Counts J.A."/>
            <person name="Kelly R.M."/>
        </authorList>
    </citation>
    <scope>NUCLEOTIDE SEQUENCE [LARGE SCALE GENOMIC DNA]</scope>
    <source>
        <strain evidence="2">HO1-1</strain>
    </source>
</reference>
<evidence type="ECO:0000313" key="1">
    <source>
        <dbReference type="EMBL" id="AWR99634.1"/>
    </source>
</evidence>
<name>A0A2U9IUD3_9CREN</name>
<dbReference type="AlphaFoldDB" id="A0A2U9IUD3"/>
<dbReference type="EMBL" id="CP029287">
    <property type="protein sequence ID" value="AWR99634.1"/>
    <property type="molecule type" value="Genomic_DNA"/>
</dbReference>
<gene>
    <name evidence="1" type="ORF">DFR87_07970</name>
</gene>
<organism evidence="1 2">
    <name type="scientific">Metallosphaera hakonensis JCM 8857 = DSM 7519</name>
    <dbReference type="NCBI Taxonomy" id="1293036"/>
    <lineage>
        <taxon>Archaea</taxon>
        <taxon>Thermoproteota</taxon>
        <taxon>Thermoprotei</taxon>
        <taxon>Sulfolobales</taxon>
        <taxon>Sulfolobaceae</taxon>
        <taxon>Metallosphaera</taxon>
    </lineage>
</organism>
<reference evidence="2" key="2">
    <citation type="submission" date="2020-03" db="EMBL/GenBank/DDBJ databases">
        <title>Complete Genome Sequences of Extremely Thermoacidophilic, Metal-Mobilizing Type-Strain Members of the Archaeal Family Sulfolobaceae: Acidianus brierleyi DSM-1651T, Acidianus sulfidivorans DSM-18786T, Metallosphaera hakonensis DSM-7519T, and Metallosphaera prunae DSM-10039T.</title>
        <authorList>
            <person name="Counts J.A."/>
            <person name="Kelly R.M."/>
        </authorList>
    </citation>
    <scope>NUCLEOTIDE SEQUENCE [LARGE SCALE GENOMIC DNA]</scope>
    <source>
        <strain evidence="2">HO1-1</strain>
    </source>
</reference>
<dbReference type="NCBIfam" id="NF046072">
    <property type="entry name" value="UpsX"/>
    <property type="match status" value="1"/>
</dbReference>
<evidence type="ECO:0000313" key="2">
    <source>
        <dbReference type="Proteomes" id="UP000247586"/>
    </source>
</evidence>
<sequence length="654" mass="74413">MKLPRVEEIHQIDLPFEIEGMIFKKDSNFSLITSAITQPDIQLYPSFSIKGDIWRYQRGNALVEVIDGKENIHKCLEDECQRAWLINFVSVHDEIRPILGVKDKYIYEGEQFSFFGKRLNVAFLKENSKTVLFYRNKEYIFDDVKKIGITKLGISLVKDESTDVLTWDGSKKTLDVRGIIANLEKNELIYQDLQNKVIFNERIIGLCNENFDLISKGQGWILGSCDGVARYYFQGVWKDLGKIDPLKSDGSDSFIALAYPRKSIILDRTLSPVFSLKESITGLDRKKAVLLANNKVIVIDLVNTQEVLVSHDSEGKLLIRYPLGYSLTKGDLLVTLNKEINSAIHERIEYLGSNDSEGITLSSDFIEAPISFKTNSPPINIDFTGKLFLAENNGKVKEGDGNSILIGKLRLSRRVDSEIRLRISLGSVTKIIKLDKDGNIKIPMEIRWIKSKIVELKLELLFKDIVISSVSCIIPIVKVKKPLNMRKIVVNKGNIIAEIKRYENELFFWDDIGIHPTYNQKILIKSYNQGESSKTGNINIKIVEQSNPFIEINIKDSMIQMPKIWIEGNYLHIIPILNVDTIIQIYYSTYVYTGFKAHVFFPLDPAYNTIIMKIILGNLVIEKRFIINSVTLSLMTAVRSALTLQELTETAGVP</sequence>
<dbReference type="Proteomes" id="UP000247586">
    <property type="component" value="Chromosome"/>
</dbReference>
<protein>
    <submittedName>
        <fullName evidence="1">Uncharacterized protein</fullName>
    </submittedName>
</protein>
<keyword evidence="2" id="KW-1185">Reference proteome</keyword>
<reference evidence="1 2" key="1">
    <citation type="submission" date="2018-05" db="EMBL/GenBank/DDBJ databases">
        <title>Complete Genome Sequences of Extremely Thermoacidophilic, Metal-Mobilizing Type-Strain Members of the Archaeal Family Sulfolobaceae: Acidianus brierleyi DSM-1651T, Acidianus sulfidivorans DSM-18786T, Metallosphaera hakonensis DSM-7519T, and Metallosphaera prunae DSM-10039T.</title>
        <authorList>
            <person name="Counts J.A."/>
            <person name="Kelly R.M."/>
        </authorList>
    </citation>
    <scope>NUCLEOTIDE SEQUENCE [LARGE SCALE GENOMIC DNA]</scope>
    <source>
        <strain evidence="1 2">HO1-1</strain>
    </source>
</reference>
<proteinExistence type="predicted"/>
<dbReference type="KEGG" id="mhk:DFR87_07970"/>
<dbReference type="STRING" id="1293036.GCA_001315825_00115"/>